<dbReference type="CDD" id="cd22786">
    <property type="entry name" value="DPBB_YuiC-like"/>
    <property type="match status" value="1"/>
</dbReference>
<dbReference type="PANTHER" id="PTHR39160:SF4">
    <property type="entry name" value="RESUSCITATION-PROMOTING FACTOR RPFB"/>
    <property type="match status" value="1"/>
</dbReference>
<dbReference type="Gene3D" id="2.20.230.10">
    <property type="entry name" value="Resuscitation-promoting factor rpfb"/>
    <property type="match status" value="1"/>
</dbReference>
<evidence type="ECO:0000259" key="3">
    <source>
        <dbReference type="PROSITE" id="PS51109"/>
    </source>
</evidence>
<feature type="transmembrane region" description="Helical" evidence="2">
    <location>
        <begin position="16"/>
        <end position="36"/>
    </location>
</feature>
<dbReference type="InterPro" id="IPR051933">
    <property type="entry name" value="Resuscitation_pf_RpfB"/>
</dbReference>
<organism evidence="4">
    <name type="scientific">bioreactor metagenome</name>
    <dbReference type="NCBI Taxonomy" id="1076179"/>
    <lineage>
        <taxon>unclassified sequences</taxon>
        <taxon>metagenomes</taxon>
        <taxon>ecological metagenomes</taxon>
    </lineage>
</organism>
<dbReference type="Pfam" id="PF06725">
    <property type="entry name" value="3D"/>
    <property type="match status" value="1"/>
</dbReference>
<feature type="domain" description="G5" evidence="3">
    <location>
        <begin position="145"/>
        <end position="225"/>
    </location>
</feature>
<dbReference type="GO" id="GO:0019867">
    <property type="term" value="C:outer membrane"/>
    <property type="evidence" value="ECO:0007669"/>
    <property type="project" value="InterPro"/>
</dbReference>
<proteinExistence type="predicted"/>
<accession>A0A645D708</accession>
<keyword evidence="2" id="KW-1133">Transmembrane helix</keyword>
<dbReference type="Pfam" id="PF07501">
    <property type="entry name" value="G5"/>
    <property type="match status" value="1"/>
</dbReference>
<name>A0A645D708_9ZZZZ</name>
<dbReference type="Pfam" id="PF03990">
    <property type="entry name" value="DUF348"/>
    <property type="match status" value="1"/>
</dbReference>
<dbReference type="Gene3D" id="2.40.40.10">
    <property type="entry name" value="RlpA-like domain"/>
    <property type="match status" value="1"/>
</dbReference>
<dbReference type="PANTHER" id="PTHR39160">
    <property type="entry name" value="CELL WALL-BINDING PROTEIN YOCH"/>
    <property type="match status" value="1"/>
</dbReference>
<keyword evidence="2" id="KW-0472">Membrane</keyword>
<keyword evidence="1" id="KW-0732">Signal</keyword>
<gene>
    <name evidence="4" type="ORF">SDC9_132233</name>
</gene>
<evidence type="ECO:0000256" key="2">
    <source>
        <dbReference type="SAM" id="Phobius"/>
    </source>
</evidence>
<dbReference type="GO" id="GO:0009254">
    <property type="term" value="P:peptidoglycan turnover"/>
    <property type="evidence" value="ECO:0007669"/>
    <property type="project" value="InterPro"/>
</dbReference>
<keyword evidence="2" id="KW-0812">Transmembrane</keyword>
<dbReference type="InterPro" id="IPR007137">
    <property type="entry name" value="DUF348"/>
</dbReference>
<comment type="caution">
    <text evidence="4">The sequence shown here is derived from an EMBL/GenBank/DDBJ whole genome shotgun (WGS) entry which is preliminary data.</text>
</comment>
<evidence type="ECO:0000313" key="4">
    <source>
        <dbReference type="EMBL" id="MPM85156.1"/>
    </source>
</evidence>
<dbReference type="SMART" id="SM01208">
    <property type="entry name" value="G5"/>
    <property type="match status" value="1"/>
</dbReference>
<dbReference type="SUPFAM" id="SSF50685">
    <property type="entry name" value="Barwin-like endoglucanases"/>
    <property type="match status" value="1"/>
</dbReference>
<evidence type="ECO:0000256" key="1">
    <source>
        <dbReference type="ARBA" id="ARBA00022729"/>
    </source>
</evidence>
<dbReference type="InterPro" id="IPR036908">
    <property type="entry name" value="RlpA-like_sf"/>
</dbReference>
<dbReference type="EMBL" id="VSSQ01033527">
    <property type="protein sequence ID" value="MPM85156.1"/>
    <property type="molecule type" value="Genomic_DNA"/>
</dbReference>
<dbReference type="InterPro" id="IPR010611">
    <property type="entry name" value="3D_dom"/>
</dbReference>
<dbReference type="InterPro" id="IPR011098">
    <property type="entry name" value="G5_dom"/>
</dbReference>
<dbReference type="GO" id="GO:0004553">
    <property type="term" value="F:hydrolase activity, hydrolyzing O-glycosyl compounds"/>
    <property type="evidence" value="ECO:0007669"/>
    <property type="project" value="InterPro"/>
</dbReference>
<protein>
    <recommendedName>
        <fullName evidence="3">G5 domain-containing protein</fullName>
    </recommendedName>
</protein>
<dbReference type="PROSITE" id="PS51109">
    <property type="entry name" value="G5"/>
    <property type="match status" value="1"/>
</dbReference>
<sequence>MHHTQPKNSQIKDKRLVLIAALTLVAVLATGFMWAYKKVELVADGRKMVVSTLHSTPDDILAQAGITLGPQDQYRLSTPKLVSGSTITVYRAVPVTMLYQGERKTITTGAPTVGELAASLGLAGETIKLIPGAEESIQAGMQIQAIRIAEKIIEREEVEPFQIIHQPDATLEKGVEELVQEGQNGVKIATVKLHFADDVQASEEIMATNIKEPSTPKIVRVGTRDVVDTSRGTHRFRRVEWMEATAYLPTDGSGEGITATGIPARHGIVAVDPDVIPLGSRLYIPGYGMALAADTGGAIIGNSIDLCMESSSEAWRFGRRMVKVYVLAE</sequence>
<dbReference type="AlphaFoldDB" id="A0A645D708"/>
<reference evidence="4" key="1">
    <citation type="submission" date="2019-08" db="EMBL/GenBank/DDBJ databases">
        <authorList>
            <person name="Kucharzyk K."/>
            <person name="Murdoch R.W."/>
            <person name="Higgins S."/>
            <person name="Loffler F."/>
        </authorList>
    </citation>
    <scope>NUCLEOTIDE SEQUENCE</scope>
</reference>